<evidence type="ECO:0000313" key="3">
    <source>
        <dbReference type="Proteomes" id="UP001162131"/>
    </source>
</evidence>
<evidence type="ECO:0008006" key="4">
    <source>
        <dbReference type="Google" id="ProtNLM"/>
    </source>
</evidence>
<feature type="transmembrane region" description="Helical" evidence="1">
    <location>
        <begin position="91"/>
        <end position="111"/>
    </location>
</feature>
<evidence type="ECO:0000313" key="2">
    <source>
        <dbReference type="EMBL" id="CAG9325250.1"/>
    </source>
</evidence>
<feature type="transmembrane region" description="Helical" evidence="1">
    <location>
        <begin position="12"/>
        <end position="28"/>
    </location>
</feature>
<keyword evidence="1" id="KW-0472">Membrane</keyword>
<organism evidence="2 3">
    <name type="scientific">Blepharisma stoltei</name>
    <dbReference type="NCBI Taxonomy" id="1481888"/>
    <lineage>
        <taxon>Eukaryota</taxon>
        <taxon>Sar</taxon>
        <taxon>Alveolata</taxon>
        <taxon>Ciliophora</taxon>
        <taxon>Postciliodesmatophora</taxon>
        <taxon>Heterotrichea</taxon>
        <taxon>Heterotrichida</taxon>
        <taxon>Blepharismidae</taxon>
        <taxon>Blepharisma</taxon>
    </lineage>
</organism>
<dbReference type="EMBL" id="CAJZBQ010000037">
    <property type="protein sequence ID" value="CAG9325250.1"/>
    <property type="molecule type" value="Genomic_DNA"/>
</dbReference>
<keyword evidence="1" id="KW-0812">Transmembrane</keyword>
<dbReference type="Proteomes" id="UP001162131">
    <property type="component" value="Unassembled WGS sequence"/>
</dbReference>
<reference evidence="2" key="1">
    <citation type="submission" date="2021-09" db="EMBL/GenBank/DDBJ databases">
        <authorList>
            <consortium name="AG Swart"/>
            <person name="Singh M."/>
            <person name="Singh A."/>
            <person name="Seah K."/>
            <person name="Emmerich C."/>
        </authorList>
    </citation>
    <scope>NUCLEOTIDE SEQUENCE</scope>
    <source>
        <strain evidence="2">ATCC30299</strain>
    </source>
</reference>
<protein>
    <recommendedName>
        <fullName evidence="4">DUF2975 domain-containing protein</fullName>
    </recommendedName>
</protein>
<keyword evidence="1" id="KW-1133">Transmembrane helix</keyword>
<dbReference type="AlphaFoldDB" id="A0AAU9JP49"/>
<proteinExistence type="predicted"/>
<name>A0AAU9JP49_9CILI</name>
<feature type="transmembrane region" description="Helical" evidence="1">
    <location>
        <begin position="171"/>
        <end position="189"/>
    </location>
</feature>
<evidence type="ECO:0000256" key="1">
    <source>
        <dbReference type="SAM" id="Phobius"/>
    </source>
</evidence>
<accession>A0AAU9JP49</accession>
<keyword evidence="3" id="KW-1185">Reference proteome</keyword>
<comment type="caution">
    <text evidence="2">The sequence shown here is derived from an EMBL/GenBank/DDBJ whole genome shotgun (WGS) entry which is preliminary data.</text>
</comment>
<gene>
    <name evidence="2" type="ORF">BSTOLATCC_MIC37994</name>
</gene>
<feature type="transmembrane region" description="Helical" evidence="1">
    <location>
        <begin position="131"/>
        <end position="151"/>
    </location>
</feature>
<sequence length="208" mass="23631">MSGTENKILIKIGLDLVYIGIVLITFFVNEFSYMESLEIGLIKLSVNYSGDWFSVLKSEPFSYFKGQFCDISDENSQKICDCLSAWEASGILYLIFTSISFVFCAYGLLRLSLKYLGRDFSLYVKHDIEQYIYPALYIIALILYTSISQVFTLDPPKGLSHDYGVKAEPGIILMLVALFIALVGIVYFLSVRKEINEKSDYARPLLSY</sequence>